<keyword evidence="3" id="KW-1185">Reference proteome</keyword>
<protein>
    <recommendedName>
        <fullName evidence="4">Transmembrane protein</fullName>
    </recommendedName>
</protein>
<feature type="transmembrane region" description="Helical" evidence="1">
    <location>
        <begin position="159"/>
        <end position="179"/>
    </location>
</feature>
<evidence type="ECO:0000313" key="3">
    <source>
        <dbReference type="Proteomes" id="UP000886885"/>
    </source>
</evidence>
<organism evidence="2 3">
    <name type="scientific">Populus tomentosa</name>
    <name type="common">Chinese white poplar</name>
    <dbReference type="NCBI Taxonomy" id="118781"/>
    <lineage>
        <taxon>Eukaryota</taxon>
        <taxon>Viridiplantae</taxon>
        <taxon>Streptophyta</taxon>
        <taxon>Embryophyta</taxon>
        <taxon>Tracheophyta</taxon>
        <taxon>Spermatophyta</taxon>
        <taxon>Magnoliopsida</taxon>
        <taxon>eudicotyledons</taxon>
        <taxon>Gunneridae</taxon>
        <taxon>Pentapetalae</taxon>
        <taxon>rosids</taxon>
        <taxon>fabids</taxon>
        <taxon>Malpighiales</taxon>
        <taxon>Salicaceae</taxon>
        <taxon>Saliceae</taxon>
        <taxon>Populus</taxon>
    </lineage>
</organism>
<gene>
    <name evidence="2" type="ORF">POTOM_061634</name>
</gene>
<evidence type="ECO:0000256" key="1">
    <source>
        <dbReference type="SAM" id="Phobius"/>
    </source>
</evidence>
<dbReference type="Proteomes" id="UP000886885">
    <property type="component" value="Unassembled WGS sequence"/>
</dbReference>
<keyword evidence="1" id="KW-1133">Transmembrane helix</keyword>
<proteinExistence type="predicted"/>
<evidence type="ECO:0000313" key="2">
    <source>
        <dbReference type="EMBL" id="KAG6735715.1"/>
    </source>
</evidence>
<evidence type="ECO:0008006" key="4">
    <source>
        <dbReference type="Google" id="ProtNLM"/>
    </source>
</evidence>
<dbReference type="EMBL" id="JAAWWB010001803">
    <property type="protein sequence ID" value="KAG6735715.1"/>
    <property type="molecule type" value="Genomic_DNA"/>
</dbReference>
<feature type="transmembrane region" description="Helical" evidence="1">
    <location>
        <begin position="131"/>
        <end position="152"/>
    </location>
</feature>
<reference evidence="2" key="1">
    <citation type="journal article" date="2020" name="bioRxiv">
        <title>Hybrid origin of Populus tomentosa Carr. identified through genome sequencing and phylogenomic analysis.</title>
        <authorList>
            <person name="An X."/>
            <person name="Gao K."/>
            <person name="Chen Z."/>
            <person name="Li J."/>
            <person name="Yang X."/>
            <person name="Yang X."/>
            <person name="Zhou J."/>
            <person name="Guo T."/>
            <person name="Zhao T."/>
            <person name="Huang S."/>
            <person name="Miao D."/>
            <person name="Khan W.U."/>
            <person name="Rao P."/>
            <person name="Ye M."/>
            <person name="Lei B."/>
            <person name="Liao W."/>
            <person name="Wang J."/>
            <person name="Ji L."/>
            <person name="Li Y."/>
            <person name="Guo B."/>
            <person name="Mustafa N.S."/>
            <person name="Li S."/>
            <person name="Yun Q."/>
            <person name="Keller S.R."/>
            <person name="Mao J."/>
            <person name="Zhang R."/>
            <person name="Strauss S.H."/>
        </authorList>
    </citation>
    <scope>NUCLEOTIDE SEQUENCE</scope>
    <source>
        <strain evidence="2">GM15</strain>
        <tissue evidence="2">Leaf</tissue>
    </source>
</reference>
<sequence length="283" mass="30650">MILSCTVLVSPLPTPASEGLDSSYPLSPSYLVAGGPNETSVDSLDGEEFFSSVASVISSVTIDIISWVFNFIAGVQGLVGETLDMCGVPIHDGSLCLLCSYVWERFSPHLLDQLGCSLFHFLTLSLLDMLYFLKLAGILVSMLVVAICSLGAECWLADLSLLVGLLGAIGLLQRFSLPVVGHCLGFVWVRSTVACQDRYGVAVLLLLGTLLLVHTWLWLRVEFTAALKPNRLGEALSPHAWAAGDMWMVSGSIWDGRFKLLVGSCWSLAAHLLGWKASYWVPK</sequence>
<keyword evidence="1" id="KW-0812">Transmembrane</keyword>
<accession>A0A8X7XY13</accession>
<feature type="transmembrane region" description="Helical" evidence="1">
    <location>
        <begin position="199"/>
        <end position="219"/>
    </location>
</feature>
<name>A0A8X7XY13_POPTO</name>
<keyword evidence="1" id="KW-0472">Membrane</keyword>
<dbReference type="AlphaFoldDB" id="A0A8X7XY13"/>
<comment type="caution">
    <text evidence="2">The sequence shown here is derived from an EMBL/GenBank/DDBJ whole genome shotgun (WGS) entry which is preliminary data.</text>
</comment>